<dbReference type="KEGG" id="lgi:LOTGIDRAFT_231337"/>
<evidence type="ECO:0000256" key="5">
    <source>
        <dbReference type="ARBA" id="ARBA00037026"/>
    </source>
</evidence>
<name>V4AXC3_LOTGI</name>
<dbReference type="OrthoDB" id="10268011at2759"/>
<evidence type="ECO:0000256" key="6">
    <source>
        <dbReference type="ARBA" id="ARBA00037784"/>
    </source>
</evidence>
<dbReference type="GeneID" id="20248554"/>
<reference evidence="14 15" key="1">
    <citation type="journal article" date="2013" name="Nature">
        <title>Insights into bilaterian evolution from three spiralian genomes.</title>
        <authorList>
            <person name="Simakov O."/>
            <person name="Marletaz F."/>
            <person name="Cho S.J."/>
            <person name="Edsinger-Gonzales E."/>
            <person name="Havlak P."/>
            <person name="Hellsten U."/>
            <person name="Kuo D.H."/>
            <person name="Larsson T."/>
            <person name="Lv J."/>
            <person name="Arendt D."/>
            <person name="Savage R."/>
            <person name="Osoegawa K."/>
            <person name="de Jong P."/>
            <person name="Grimwood J."/>
            <person name="Chapman J.A."/>
            <person name="Shapiro H."/>
            <person name="Aerts A."/>
            <person name="Otillar R.P."/>
            <person name="Terry A.Y."/>
            <person name="Boore J.L."/>
            <person name="Grigoriev I.V."/>
            <person name="Lindberg D.R."/>
            <person name="Seaver E.C."/>
            <person name="Weisblat D.A."/>
            <person name="Putnam N.H."/>
            <person name="Rokhsar D.S."/>
        </authorList>
    </citation>
    <scope>NUCLEOTIDE SEQUENCE [LARGE SCALE GENOMIC DNA]</scope>
</reference>
<dbReference type="GO" id="GO:0043829">
    <property type="term" value="F:tRNA-specific adenosine-37 deaminase activity"/>
    <property type="evidence" value="ECO:0007669"/>
    <property type="project" value="UniProtKB-EC"/>
</dbReference>
<feature type="region of interest" description="Disordered" evidence="12">
    <location>
        <begin position="146"/>
        <end position="249"/>
    </location>
</feature>
<accession>V4AXC3</accession>
<dbReference type="AlphaFoldDB" id="V4AXC3"/>
<evidence type="ECO:0000256" key="11">
    <source>
        <dbReference type="ARBA" id="ARBA00047635"/>
    </source>
</evidence>
<dbReference type="InterPro" id="IPR002466">
    <property type="entry name" value="A_deamin"/>
</dbReference>
<feature type="compositionally biased region" description="Basic and acidic residues" evidence="12">
    <location>
        <begin position="182"/>
        <end position="192"/>
    </location>
</feature>
<evidence type="ECO:0000256" key="1">
    <source>
        <dbReference type="ARBA" id="ARBA00022694"/>
    </source>
</evidence>
<comment type="function">
    <text evidence="6">Specifically deaminates adenosine-37 to inosine in tRNA-Ala.</text>
</comment>
<dbReference type="Pfam" id="PF02137">
    <property type="entry name" value="A_deamin"/>
    <property type="match status" value="1"/>
</dbReference>
<protein>
    <recommendedName>
        <fullName evidence="9">tRNA-specific adenosine deaminase 1</fullName>
        <ecNumber evidence="8">3.5.4.34</ecNumber>
    </recommendedName>
    <alternativeName>
        <fullName evidence="10">tRNA-specific adenosine-37 deaminase</fullName>
    </alternativeName>
</protein>
<dbReference type="HOGENOM" id="CLU_005382_5_2_1"/>
<evidence type="ECO:0000256" key="8">
    <source>
        <dbReference type="ARBA" id="ARBA00038940"/>
    </source>
</evidence>
<feature type="compositionally biased region" description="Polar residues" evidence="12">
    <location>
        <begin position="194"/>
        <end position="205"/>
    </location>
</feature>
<evidence type="ECO:0000259" key="13">
    <source>
        <dbReference type="PROSITE" id="PS50141"/>
    </source>
</evidence>
<comment type="similarity">
    <text evidence="7">Belongs to the ADAT1 family.</text>
</comment>
<sequence length="502" mass="56878">MCEDIKCCNSQFADRIAELTYKQFNELPKTGKPQKDKEWTLLSSIVMSVESDVENAQLEVVSMGTGSKCLGRNKLSKNGDVINDSHSEIITRRGFLRFLYHELEQAYKGKESLVFNPPNEENRCTLKKNVKFHLFSSHTPCGDASIFPKSESNSSIEKEKSGQKRLQPGSDNTETPNKKKKLDLMESQKEDSESLVNERNLNVETDNAYKSDCSNPNENLNADPNSDFKCESSVQNDSKGKVMSGDGEDHSERYRAEIVEDIHRTGAKCVPGGVQDSHGDKVDYHTVGALRIKPGRGDRTICLSCSDKIARWCVVGIQGALLSHFLDKPIYLDSIIIGKCPYNKQAMRRSLIDRVSFIESFNEPVIYQSSLLFQYSRFYQDLTINTQLFPTSAAIVWYKEGQSSFIEVSINGKKQGVTSKNSHKPQSRCKVCCIEMLRRFFKLKNSIEKLPSSLHCISEKNSTYQDVKIAASEYQSRLEILKQTVFSTWIKKPNDLIQFKLD</sequence>
<dbReference type="PANTHER" id="PTHR46516:SF1">
    <property type="entry name" value="TRNA-SPECIFIC ADENOSINE DEAMINASE 1"/>
    <property type="match status" value="1"/>
</dbReference>
<evidence type="ECO:0000313" key="14">
    <source>
        <dbReference type="EMBL" id="ESO98221.1"/>
    </source>
</evidence>
<evidence type="ECO:0000256" key="12">
    <source>
        <dbReference type="SAM" id="MobiDB-lite"/>
    </source>
</evidence>
<comment type="cofactor">
    <cofactor evidence="5">
        <name>1D-myo-inositol hexakisphosphate</name>
        <dbReference type="ChEBI" id="CHEBI:58130"/>
    </cofactor>
</comment>
<dbReference type="SMART" id="SM00552">
    <property type="entry name" value="ADEAMc"/>
    <property type="match status" value="1"/>
</dbReference>
<gene>
    <name evidence="14" type="ORF">LOTGIDRAFT_231337</name>
</gene>
<evidence type="ECO:0000313" key="15">
    <source>
        <dbReference type="Proteomes" id="UP000030746"/>
    </source>
</evidence>
<dbReference type="CTD" id="20248554"/>
<dbReference type="GO" id="GO:0046872">
    <property type="term" value="F:metal ion binding"/>
    <property type="evidence" value="ECO:0007669"/>
    <property type="project" value="UniProtKB-KW"/>
</dbReference>
<dbReference type="RefSeq" id="XP_009050927.1">
    <property type="nucleotide sequence ID" value="XM_009052679.1"/>
</dbReference>
<evidence type="ECO:0000256" key="9">
    <source>
        <dbReference type="ARBA" id="ARBA00040502"/>
    </source>
</evidence>
<keyword evidence="4" id="KW-0862">Zinc</keyword>
<comment type="catalytic activity">
    <reaction evidence="11">
        <text>adenosine(37) in tRNA(Ala) + H2O + H(+) = inosine(37) in tRNA(Ala) + NH4(+)</text>
        <dbReference type="Rhea" id="RHEA:50968"/>
        <dbReference type="Rhea" id="RHEA-COMP:12855"/>
        <dbReference type="Rhea" id="RHEA-COMP:12856"/>
        <dbReference type="ChEBI" id="CHEBI:15377"/>
        <dbReference type="ChEBI" id="CHEBI:15378"/>
        <dbReference type="ChEBI" id="CHEBI:28938"/>
        <dbReference type="ChEBI" id="CHEBI:74411"/>
        <dbReference type="ChEBI" id="CHEBI:82852"/>
        <dbReference type="EC" id="3.5.4.34"/>
    </reaction>
</comment>
<dbReference type="GO" id="GO:0008033">
    <property type="term" value="P:tRNA processing"/>
    <property type="evidence" value="ECO:0007669"/>
    <property type="project" value="UniProtKB-KW"/>
</dbReference>
<dbReference type="PROSITE" id="PS50141">
    <property type="entry name" value="A_DEAMIN_EDITASE"/>
    <property type="match status" value="1"/>
</dbReference>
<evidence type="ECO:0000256" key="7">
    <source>
        <dbReference type="ARBA" id="ARBA00038326"/>
    </source>
</evidence>
<feature type="domain" description="A to I editase" evidence="13">
    <location>
        <begin position="62"/>
        <end position="499"/>
    </location>
</feature>
<keyword evidence="15" id="KW-1185">Reference proteome</keyword>
<dbReference type="EMBL" id="KB201262">
    <property type="protein sequence ID" value="ESO98221.1"/>
    <property type="molecule type" value="Genomic_DNA"/>
</dbReference>
<dbReference type="OMA" id="YQLAWRQ"/>
<dbReference type="STRING" id="225164.V4AXC3"/>
<keyword evidence="3" id="KW-0378">Hydrolase</keyword>
<evidence type="ECO:0000256" key="10">
    <source>
        <dbReference type="ARBA" id="ARBA00041760"/>
    </source>
</evidence>
<dbReference type="Proteomes" id="UP000030746">
    <property type="component" value="Unassembled WGS sequence"/>
</dbReference>
<feature type="compositionally biased region" description="Polar residues" evidence="12">
    <location>
        <begin position="212"/>
        <end position="224"/>
    </location>
</feature>
<keyword evidence="2" id="KW-0479">Metal-binding</keyword>
<evidence type="ECO:0000256" key="4">
    <source>
        <dbReference type="ARBA" id="ARBA00022833"/>
    </source>
</evidence>
<keyword evidence="1" id="KW-0819">tRNA processing</keyword>
<evidence type="ECO:0000256" key="2">
    <source>
        <dbReference type="ARBA" id="ARBA00022723"/>
    </source>
</evidence>
<dbReference type="PANTHER" id="PTHR46516">
    <property type="entry name" value="TRNA-SPECIFIC ADENOSINE DEAMINASE 1"/>
    <property type="match status" value="1"/>
</dbReference>
<dbReference type="GO" id="GO:0003723">
    <property type="term" value="F:RNA binding"/>
    <property type="evidence" value="ECO:0007669"/>
    <property type="project" value="InterPro"/>
</dbReference>
<dbReference type="EC" id="3.5.4.34" evidence="8"/>
<organism evidence="14 15">
    <name type="scientific">Lottia gigantea</name>
    <name type="common">Giant owl limpet</name>
    <dbReference type="NCBI Taxonomy" id="225164"/>
    <lineage>
        <taxon>Eukaryota</taxon>
        <taxon>Metazoa</taxon>
        <taxon>Spiralia</taxon>
        <taxon>Lophotrochozoa</taxon>
        <taxon>Mollusca</taxon>
        <taxon>Gastropoda</taxon>
        <taxon>Patellogastropoda</taxon>
        <taxon>Lottioidea</taxon>
        <taxon>Lottiidae</taxon>
        <taxon>Lottia</taxon>
    </lineage>
</organism>
<proteinExistence type="inferred from homology"/>
<evidence type="ECO:0000256" key="3">
    <source>
        <dbReference type="ARBA" id="ARBA00022801"/>
    </source>
</evidence>